<dbReference type="Pfam" id="PF08240">
    <property type="entry name" value="ADH_N"/>
    <property type="match status" value="1"/>
</dbReference>
<comment type="catalytic activity">
    <reaction evidence="35">
        <text>hexadecanoyl-[ACP] + malonyl-[ACP] + H(+) = 3-oxooctadecanoyl-[ACP] + holo-[ACP] + CO2</text>
        <dbReference type="Rhea" id="RHEA:41916"/>
        <dbReference type="Rhea" id="RHEA-COMP:9623"/>
        <dbReference type="Rhea" id="RHEA-COMP:9652"/>
        <dbReference type="Rhea" id="RHEA-COMP:9653"/>
        <dbReference type="Rhea" id="RHEA-COMP:9685"/>
        <dbReference type="ChEBI" id="CHEBI:15378"/>
        <dbReference type="ChEBI" id="CHEBI:16526"/>
        <dbReference type="ChEBI" id="CHEBI:64479"/>
        <dbReference type="ChEBI" id="CHEBI:78449"/>
        <dbReference type="ChEBI" id="CHEBI:78483"/>
        <dbReference type="ChEBI" id="CHEBI:78487"/>
    </reaction>
    <physiologicalReaction direction="left-to-right" evidence="35">
        <dbReference type="Rhea" id="RHEA:41917"/>
    </physiologicalReaction>
</comment>
<dbReference type="Pfam" id="PF00107">
    <property type="entry name" value="ADH_zinc_N"/>
    <property type="match status" value="1"/>
</dbReference>
<evidence type="ECO:0000256" key="39">
    <source>
        <dbReference type="ARBA" id="ARBA00048506"/>
    </source>
</evidence>
<comment type="catalytic activity">
    <reaction evidence="29">
        <text>(2E)-butenoyl-[ACP] + NADPH + H(+) = butanoyl-[ACP] + NADP(+)</text>
        <dbReference type="Rhea" id="RHEA:41812"/>
        <dbReference type="Rhea" id="RHEA-COMP:9627"/>
        <dbReference type="Rhea" id="RHEA-COMP:9628"/>
        <dbReference type="ChEBI" id="CHEBI:15378"/>
        <dbReference type="ChEBI" id="CHEBI:57783"/>
        <dbReference type="ChEBI" id="CHEBI:58349"/>
        <dbReference type="ChEBI" id="CHEBI:78453"/>
        <dbReference type="ChEBI" id="CHEBI:78454"/>
    </reaction>
    <physiologicalReaction direction="left-to-right" evidence="29">
        <dbReference type="Rhea" id="RHEA:41813"/>
    </physiologicalReaction>
</comment>
<evidence type="ECO:0000256" key="10">
    <source>
        <dbReference type="ARBA" id="ARBA00023194"/>
    </source>
</evidence>
<evidence type="ECO:0000256" key="40">
    <source>
        <dbReference type="ARBA" id="ARBA00048571"/>
    </source>
</evidence>
<comment type="catalytic activity">
    <reaction evidence="37">
        <text>tetradecanoyl-[ACP] + H2O = tetradecanoate + holo-[ACP] + H(+)</text>
        <dbReference type="Rhea" id="RHEA:30123"/>
        <dbReference type="Rhea" id="RHEA-COMP:9648"/>
        <dbReference type="Rhea" id="RHEA-COMP:9685"/>
        <dbReference type="ChEBI" id="CHEBI:15377"/>
        <dbReference type="ChEBI" id="CHEBI:15378"/>
        <dbReference type="ChEBI" id="CHEBI:30807"/>
        <dbReference type="ChEBI" id="CHEBI:64479"/>
        <dbReference type="ChEBI" id="CHEBI:78477"/>
        <dbReference type="EC" id="3.1.2.14"/>
    </reaction>
    <physiologicalReaction direction="left-to-right" evidence="37">
        <dbReference type="Rhea" id="RHEA:30124"/>
    </physiologicalReaction>
</comment>
<feature type="region of interest" description="Disordered" evidence="55">
    <location>
        <begin position="1355"/>
        <end position="1377"/>
    </location>
</feature>
<evidence type="ECO:0000256" key="32">
    <source>
        <dbReference type="ARBA" id="ARBA00047897"/>
    </source>
</evidence>
<evidence type="ECO:0000256" key="24">
    <source>
        <dbReference type="ARBA" id="ARBA00047300"/>
    </source>
</evidence>
<comment type="catalytic activity">
    <reaction evidence="33">
        <text>3-oxobutanoyl-[ACP] + NADPH + H(+) = (3R)-hydroxybutanoyl-[ACP] + NADP(+)</text>
        <dbReference type="Rhea" id="RHEA:41804"/>
        <dbReference type="Rhea" id="RHEA-COMP:9625"/>
        <dbReference type="Rhea" id="RHEA-COMP:9626"/>
        <dbReference type="ChEBI" id="CHEBI:15378"/>
        <dbReference type="ChEBI" id="CHEBI:57783"/>
        <dbReference type="ChEBI" id="CHEBI:58349"/>
        <dbReference type="ChEBI" id="CHEBI:78450"/>
        <dbReference type="ChEBI" id="CHEBI:78451"/>
    </reaction>
    <physiologicalReaction direction="left-to-right" evidence="33">
        <dbReference type="Rhea" id="RHEA:41805"/>
    </physiologicalReaction>
</comment>
<dbReference type="CDD" id="cd08956">
    <property type="entry name" value="KR_3_FAS_SDR_x"/>
    <property type="match status" value="1"/>
</dbReference>
<evidence type="ECO:0000256" key="13">
    <source>
        <dbReference type="ARBA" id="ARBA00023315"/>
    </source>
</evidence>
<feature type="domain" description="PKS/mFAS DH" evidence="58">
    <location>
        <begin position="942"/>
        <end position="1286"/>
    </location>
</feature>
<keyword evidence="10" id="KW-0045">Antibiotic biosynthesis</keyword>
<gene>
    <name evidence="59" type="ORF">O4U47_16145</name>
</gene>
<evidence type="ECO:0000313" key="60">
    <source>
        <dbReference type="Proteomes" id="UP001165685"/>
    </source>
</evidence>
<comment type="catalytic activity">
    <reaction evidence="25">
        <text>hexanoyl-[ACP] + malonyl-[ACP] + H(+) = 3-oxooctanoyl-[ACP] + holo-[ACP] + CO2</text>
        <dbReference type="Rhea" id="RHEA:41836"/>
        <dbReference type="Rhea" id="RHEA-COMP:9623"/>
        <dbReference type="Rhea" id="RHEA-COMP:9632"/>
        <dbReference type="Rhea" id="RHEA-COMP:9633"/>
        <dbReference type="Rhea" id="RHEA-COMP:9685"/>
        <dbReference type="ChEBI" id="CHEBI:15378"/>
        <dbReference type="ChEBI" id="CHEBI:16526"/>
        <dbReference type="ChEBI" id="CHEBI:64479"/>
        <dbReference type="ChEBI" id="CHEBI:78449"/>
        <dbReference type="ChEBI" id="CHEBI:78459"/>
        <dbReference type="ChEBI" id="CHEBI:78460"/>
    </reaction>
    <physiologicalReaction direction="left-to-right" evidence="25">
        <dbReference type="Rhea" id="RHEA:41837"/>
    </physiologicalReaction>
</comment>
<evidence type="ECO:0000256" key="2">
    <source>
        <dbReference type="ARBA" id="ARBA00004792"/>
    </source>
</evidence>
<comment type="catalytic activity">
    <reaction evidence="16">
        <text>(3R)-hydroxyhexanoyl-[ACP] = (2E)-hexenoyl-[ACP] + H2O</text>
        <dbReference type="Rhea" id="RHEA:41828"/>
        <dbReference type="Rhea" id="RHEA-COMP:9630"/>
        <dbReference type="Rhea" id="RHEA-COMP:9631"/>
        <dbReference type="ChEBI" id="CHEBI:15377"/>
        <dbReference type="ChEBI" id="CHEBI:78457"/>
        <dbReference type="ChEBI" id="CHEBI:78458"/>
    </reaction>
    <physiologicalReaction direction="left-to-right" evidence="16">
        <dbReference type="Rhea" id="RHEA:41829"/>
    </physiologicalReaction>
</comment>
<evidence type="ECO:0000313" key="59">
    <source>
        <dbReference type="EMBL" id="MDA2806046.1"/>
    </source>
</evidence>
<comment type="pathway">
    <text evidence="2">Antibiotic biosynthesis.</text>
</comment>
<comment type="catalytic activity">
    <reaction evidence="43">
        <text>hexadecanoyl-[ACP] + H2O = hexadecanoate + holo-[ACP] + H(+)</text>
        <dbReference type="Rhea" id="RHEA:41932"/>
        <dbReference type="Rhea" id="RHEA-COMP:9652"/>
        <dbReference type="Rhea" id="RHEA-COMP:9685"/>
        <dbReference type="ChEBI" id="CHEBI:7896"/>
        <dbReference type="ChEBI" id="CHEBI:15377"/>
        <dbReference type="ChEBI" id="CHEBI:15378"/>
        <dbReference type="ChEBI" id="CHEBI:64479"/>
        <dbReference type="ChEBI" id="CHEBI:78483"/>
        <dbReference type="EC" id="3.1.2.14"/>
    </reaction>
    <physiologicalReaction direction="left-to-right" evidence="43">
        <dbReference type="Rhea" id="RHEA:41933"/>
    </physiologicalReaction>
</comment>
<dbReference type="Gene3D" id="3.30.70.3290">
    <property type="match status" value="1"/>
</dbReference>
<evidence type="ECO:0000256" key="50">
    <source>
        <dbReference type="ARBA" id="ARBA00049422"/>
    </source>
</evidence>
<dbReference type="InterPro" id="IPR049900">
    <property type="entry name" value="PKS_mFAS_DH"/>
</dbReference>
<comment type="catalytic activity">
    <reaction evidence="28">
        <text>tetradecanoyl-[ACP] + malonyl-[ACP] + H(+) = 3-oxohexadecanoyl-[ACP] + holo-[ACP] + CO2</text>
        <dbReference type="Rhea" id="RHEA:41900"/>
        <dbReference type="Rhea" id="RHEA-COMP:9623"/>
        <dbReference type="Rhea" id="RHEA-COMP:9648"/>
        <dbReference type="Rhea" id="RHEA-COMP:9649"/>
        <dbReference type="Rhea" id="RHEA-COMP:9685"/>
        <dbReference type="ChEBI" id="CHEBI:15378"/>
        <dbReference type="ChEBI" id="CHEBI:16526"/>
        <dbReference type="ChEBI" id="CHEBI:64479"/>
        <dbReference type="ChEBI" id="CHEBI:78449"/>
        <dbReference type="ChEBI" id="CHEBI:78477"/>
        <dbReference type="ChEBI" id="CHEBI:78478"/>
    </reaction>
    <physiologicalReaction direction="left-to-right" evidence="28">
        <dbReference type="Rhea" id="RHEA:41901"/>
    </physiologicalReaction>
</comment>
<dbReference type="Gene3D" id="3.10.129.110">
    <property type="entry name" value="Polyketide synthase dehydratase"/>
    <property type="match status" value="1"/>
</dbReference>
<dbReference type="CDD" id="cd00833">
    <property type="entry name" value="PKS"/>
    <property type="match status" value="1"/>
</dbReference>
<keyword evidence="9" id="KW-0663">Pyridoxal phosphate</keyword>
<dbReference type="InterPro" id="IPR014043">
    <property type="entry name" value="Acyl_transferase_dom"/>
</dbReference>
<dbReference type="Gene3D" id="3.40.50.720">
    <property type="entry name" value="NAD(P)-binding Rossmann-like Domain"/>
    <property type="match status" value="1"/>
</dbReference>
<comment type="catalytic activity">
    <reaction evidence="17">
        <text>(3R)-hydroxydecanoyl-[ACP] = (2E)-decenoyl-[ACP] + H2O</text>
        <dbReference type="Rhea" id="RHEA:41860"/>
        <dbReference type="Rhea" id="RHEA-COMP:9638"/>
        <dbReference type="Rhea" id="RHEA-COMP:9639"/>
        <dbReference type="ChEBI" id="CHEBI:15377"/>
        <dbReference type="ChEBI" id="CHEBI:78466"/>
        <dbReference type="ChEBI" id="CHEBI:78467"/>
    </reaction>
    <physiologicalReaction direction="left-to-right" evidence="17">
        <dbReference type="Rhea" id="RHEA:41861"/>
    </physiologicalReaction>
</comment>
<evidence type="ECO:0000256" key="23">
    <source>
        <dbReference type="ARBA" id="ARBA00023442"/>
    </source>
</evidence>
<evidence type="ECO:0000256" key="9">
    <source>
        <dbReference type="ARBA" id="ARBA00022898"/>
    </source>
</evidence>
<dbReference type="InterPro" id="IPR036736">
    <property type="entry name" value="ACP-like_sf"/>
</dbReference>
<evidence type="ECO:0000256" key="44">
    <source>
        <dbReference type="ARBA" id="ARBA00048935"/>
    </source>
</evidence>
<reference evidence="59" key="1">
    <citation type="submission" date="2023-01" db="EMBL/GenBank/DDBJ databases">
        <title>Draft genome sequence of Nocardiopsis sp. LSu2-4 isolated from halophytes.</title>
        <authorList>
            <person name="Duangmal K."/>
            <person name="Chantavorakit T."/>
        </authorList>
    </citation>
    <scope>NUCLEOTIDE SEQUENCE</scope>
    <source>
        <strain evidence="59">LSu2-4</strain>
    </source>
</reference>
<comment type="cofactor">
    <cofactor evidence="1">
        <name>pantetheine 4'-phosphate</name>
        <dbReference type="ChEBI" id="CHEBI:47942"/>
    </cofactor>
</comment>
<dbReference type="Gene3D" id="3.90.180.10">
    <property type="entry name" value="Medium-chain alcohol dehydrogenases, catalytic domain"/>
    <property type="match status" value="1"/>
</dbReference>
<dbReference type="InterPro" id="IPR050091">
    <property type="entry name" value="PKS_NRPS_Biosynth_Enz"/>
</dbReference>
<feature type="active site" description="Proton acceptor; for dehydratase activity" evidence="54">
    <location>
        <position position="974"/>
    </location>
</feature>
<comment type="catalytic activity">
    <reaction evidence="44">
        <text>3-oxotetradecanoyl-[ACP] + NADPH + H(+) = (3R)-hydroxytetradecanoyl-[ACP] + NADP(+)</text>
        <dbReference type="Rhea" id="RHEA:41888"/>
        <dbReference type="Rhea" id="RHEA-COMP:9645"/>
        <dbReference type="Rhea" id="RHEA-COMP:9646"/>
        <dbReference type="ChEBI" id="CHEBI:15378"/>
        <dbReference type="ChEBI" id="CHEBI:57783"/>
        <dbReference type="ChEBI" id="CHEBI:58349"/>
        <dbReference type="ChEBI" id="CHEBI:78473"/>
        <dbReference type="ChEBI" id="CHEBI:78474"/>
    </reaction>
    <physiologicalReaction direction="left-to-right" evidence="44">
        <dbReference type="Rhea" id="RHEA:41889"/>
    </physiologicalReaction>
</comment>
<dbReference type="InterPro" id="IPR011032">
    <property type="entry name" value="GroES-like_sf"/>
</dbReference>
<dbReference type="Pfam" id="PF00975">
    <property type="entry name" value="Thioesterase"/>
    <property type="match status" value="1"/>
</dbReference>
<dbReference type="Pfam" id="PF16197">
    <property type="entry name" value="KAsynt_C_assoc"/>
    <property type="match status" value="1"/>
</dbReference>
<feature type="compositionally biased region" description="Low complexity" evidence="55">
    <location>
        <begin position="1082"/>
        <end position="1093"/>
    </location>
</feature>
<comment type="catalytic activity">
    <reaction evidence="39">
        <text>a fatty acyl-[ACP] + malonyl-[ACP] + H(+) = a 3-oxoacyl-[ACP] + holo-[ACP] + CO2</text>
        <dbReference type="Rhea" id="RHEA:22836"/>
        <dbReference type="Rhea" id="RHEA-COMP:9623"/>
        <dbReference type="Rhea" id="RHEA-COMP:9685"/>
        <dbReference type="Rhea" id="RHEA-COMP:9916"/>
        <dbReference type="Rhea" id="RHEA-COMP:14125"/>
        <dbReference type="ChEBI" id="CHEBI:15378"/>
        <dbReference type="ChEBI" id="CHEBI:16526"/>
        <dbReference type="ChEBI" id="CHEBI:64479"/>
        <dbReference type="ChEBI" id="CHEBI:78449"/>
        <dbReference type="ChEBI" id="CHEBI:78776"/>
        <dbReference type="ChEBI" id="CHEBI:138651"/>
        <dbReference type="EC" id="2.3.1.41"/>
    </reaction>
    <physiologicalReaction direction="left-to-right" evidence="39">
        <dbReference type="Rhea" id="RHEA:22837"/>
    </physiologicalReaction>
</comment>
<evidence type="ECO:0000256" key="36">
    <source>
        <dbReference type="ARBA" id="ARBA00048281"/>
    </source>
</evidence>
<dbReference type="PROSITE" id="PS52004">
    <property type="entry name" value="KS3_2"/>
    <property type="match status" value="1"/>
</dbReference>
<dbReference type="InterPro" id="IPR020806">
    <property type="entry name" value="PKS_PP-bd"/>
</dbReference>
<evidence type="ECO:0000256" key="27">
    <source>
        <dbReference type="ARBA" id="ARBA00047440"/>
    </source>
</evidence>
<evidence type="ECO:0000256" key="1">
    <source>
        <dbReference type="ARBA" id="ARBA00001957"/>
    </source>
</evidence>
<comment type="catalytic activity">
    <reaction evidence="38">
        <text>(2E)-octenoyl-[ACP] + NADPH + H(+) = octanoyl-[ACP] + NADP(+)</text>
        <dbReference type="Rhea" id="RHEA:41848"/>
        <dbReference type="Rhea" id="RHEA-COMP:9635"/>
        <dbReference type="Rhea" id="RHEA-COMP:9636"/>
        <dbReference type="ChEBI" id="CHEBI:15378"/>
        <dbReference type="ChEBI" id="CHEBI:57783"/>
        <dbReference type="ChEBI" id="CHEBI:58349"/>
        <dbReference type="ChEBI" id="CHEBI:78462"/>
        <dbReference type="ChEBI" id="CHEBI:78463"/>
    </reaction>
    <physiologicalReaction direction="left-to-right" evidence="38">
        <dbReference type="Rhea" id="RHEA:41849"/>
    </physiologicalReaction>
</comment>
<dbReference type="SUPFAM" id="SSF53901">
    <property type="entry name" value="Thiolase-like"/>
    <property type="match status" value="1"/>
</dbReference>
<evidence type="ECO:0000256" key="49">
    <source>
        <dbReference type="ARBA" id="ARBA00049414"/>
    </source>
</evidence>
<dbReference type="Pfam" id="PF22953">
    <property type="entry name" value="SpnB_Rossmann"/>
    <property type="match status" value="1"/>
</dbReference>
<evidence type="ECO:0000256" key="42">
    <source>
        <dbReference type="ARBA" id="ARBA00048691"/>
    </source>
</evidence>
<dbReference type="InterPro" id="IPR016039">
    <property type="entry name" value="Thiolase-like"/>
</dbReference>
<evidence type="ECO:0000256" key="30">
    <source>
        <dbReference type="ARBA" id="ARBA00047578"/>
    </source>
</evidence>
<dbReference type="InterPro" id="IPR016036">
    <property type="entry name" value="Malonyl_transacylase_ACP-bd"/>
</dbReference>
<dbReference type="InterPro" id="IPR055123">
    <property type="entry name" value="SpnB-like_Rossmann"/>
</dbReference>
<comment type="catalytic activity">
    <reaction evidence="47">
        <text>(2E)-tetradecenoyl-[ACP] + NADPH + H(+) = tetradecanoyl-[ACP] + NADP(+)</text>
        <dbReference type="Rhea" id="RHEA:41896"/>
        <dbReference type="Rhea" id="RHEA-COMP:9647"/>
        <dbReference type="Rhea" id="RHEA-COMP:9648"/>
        <dbReference type="ChEBI" id="CHEBI:15378"/>
        <dbReference type="ChEBI" id="CHEBI:57783"/>
        <dbReference type="ChEBI" id="CHEBI:58349"/>
        <dbReference type="ChEBI" id="CHEBI:78475"/>
        <dbReference type="ChEBI" id="CHEBI:78477"/>
    </reaction>
    <physiologicalReaction direction="left-to-right" evidence="47">
        <dbReference type="Rhea" id="RHEA:41897"/>
    </physiologicalReaction>
</comment>
<comment type="catalytic activity">
    <reaction evidence="51">
        <text>butanoyl-[ACP] + malonyl-[ACP] + H(+) = 3-oxohexanoyl-[ACP] + holo-[ACP] + CO2</text>
        <dbReference type="Rhea" id="RHEA:41820"/>
        <dbReference type="Rhea" id="RHEA-COMP:9623"/>
        <dbReference type="Rhea" id="RHEA-COMP:9628"/>
        <dbReference type="Rhea" id="RHEA-COMP:9629"/>
        <dbReference type="Rhea" id="RHEA-COMP:9685"/>
        <dbReference type="ChEBI" id="CHEBI:15378"/>
        <dbReference type="ChEBI" id="CHEBI:16526"/>
        <dbReference type="ChEBI" id="CHEBI:64479"/>
        <dbReference type="ChEBI" id="CHEBI:78449"/>
        <dbReference type="ChEBI" id="CHEBI:78454"/>
        <dbReference type="ChEBI" id="CHEBI:78456"/>
    </reaction>
    <physiologicalReaction direction="left-to-right" evidence="51">
        <dbReference type="Rhea" id="RHEA:41821"/>
    </physiologicalReaction>
</comment>
<evidence type="ECO:0000256" key="29">
    <source>
        <dbReference type="ARBA" id="ARBA00047500"/>
    </source>
</evidence>
<dbReference type="SUPFAM" id="SSF55048">
    <property type="entry name" value="Probable ACP-binding domain of malonyl-CoA ACP transacylase"/>
    <property type="match status" value="1"/>
</dbReference>
<evidence type="ECO:0000256" key="8">
    <source>
        <dbReference type="ARBA" id="ARBA00022857"/>
    </source>
</evidence>
<evidence type="ECO:0000256" key="26">
    <source>
        <dbReference type="ARBA" id="ARBA00047400"/>
    </source>
</evidence>
<dbReference type="InterPro" id="IPR014031">
    <property type="entry name" value="Ketoacyl_synth_C"/>
</dbReference>
<comment type="catalytic activity">
    <reaction evidence="46">
        <text>decanoyl-[ACP] + malonyl-[ACP] + H(+) = 3-oxododecanoyl-[ACP] + holo-[ACP] + CO2</text>
        <dbReference type="Rhea" id="RHEA:41868"/>
        <dbReference type="Rhea" id="RHEA-COMP:9623"/>
        <dbReference type="Rhea" id="RHEA-COMP:9640"/>
        <dbReference type="Rhea" id="RHEA-COMP:9641"/>
        <dbReference type="Rhea" id="RHEA-COMP:9685"/>
        <dbReference type="ChEBI" id="CHEBI:15378"/>
        <dbReference type="ChEBI" id="CHEBI:16526"/>
        <dbReference type="ChEBI" id="CHEBI:64479"/>
        <dbReference type="ChEBI" id="CHEBI:78449"/>
        <dbReference type="ChEBI" id="CHEBI:78468"/>
        <dbReference type="ChEBI" id="CHEBI:78469"/>
    </reaction>
    <physiologicalReaction direction="left-to-right" evidence="46">
        <dbReference type="Rhea" id="RHEA:41869"/>
    </physiologicalReaction>
</comment>
<evidence type="ECO:0000256" key="16">
    <source>
        <dbReference type="ARBA" id="ARBA00023373"/>
    </source>
</evidence>
<comment type="catalytic activity">
    <reaction evidence="21">
        <text>(3R)-hydroxyhexadecanoyl-[ACP] = (2E)-hexadecenoyl-[ACP] + H2O</text>
        <dbReference type="Rhea" id="RHEA:41908"/>
        <dbReference type="Rhea" id="RHEA-COMP:9650"/>
        <dbReference type="Rhea" id="RHEA-COMP:9651"/>
        <dbReference type="ChEBI" id="CHEBI:15377"/>
        <dbReference type="ChEBI" id="CHEBI:78480"/>
        <dbReference type="ChEBI" id="CHEBI:78481"/>
    </reaction>
    <physiologicalReaction direction="left-to-right" evidence="21">
        <dbReference type="Rhea" id="RHEA:41909"/>
    </physiologicalReaction>
</comment>
<comment type="catalytic activity">
    <reaction evidence="14">
        <text>(3R)-hydroxyoctanoyl-[ACP] = (2E)-octenoyl-[ACP] + H2O</text>
        <dbReference type="Rhea" id="RHEA:41844"/>
        <dbReference type="Rhea" id="RHEA-COMP:9634"/>
        <dbReference type="Rhea" id="RHEA-COMP:9635"/>
        <dbReference type="ChEBI" id="CHEBI:15377"/>
        <dbReference type="ChEBI" id="CHEBI:78461"/>
        <dbReference type="ChEBI" id="CHEBI:78462"/>
    </reaction>
    <physiologicalReaction direction="left-to-right" evidence="14">
        <dbReference type="Rhea" id="RHEA:41845"/>
    </physiologicalReaction>
</comment>
<comment type="catalytic activity">
    <reaction evidence="32">
        <text>(2E)-hexenoyl-[ACP] + NADPH + H(+) = hexanoyl-[ACP] + NADP(+)</text>
        <dbReference type="Rhea" id="RHEA:41832"/>
        <dbReference type="Rhea" id="RHEA-COMP:9631"/>
        <dbReference type="Rhea" id="RHEA-COMP:9632"/>
        <dbReference type="ChEBI" id="CHEBI:15378"/>
        <dbReference type="ChEBI" id="CHEBI:57783"/>
        <dbReference type="ChEBI" id="CHEBI:58349"/>
        <dbReference type="ChEBI" id="CHEBI:78458"/>
        <dbReference type="ChEBI" id="CHEBI:78459"/>
    </reaction>
    <physiologicalReaction direction="left-to-right" evidence="32">
        <dbReference type="Rhea" id="RHEA:41833"/>
    </physiologicalReaction>
</comment>
<evidence type="ECO:0000256" key="14">
    <source>
        <dbReference type="ARBA" id="ARBA00023332"/>
    </source>
</evidence>
<evidence type="ECO:0000256" key="54">
    <source>
        <dbReference type="PROSITE-ProRule" id="PRU01363"/>
    </source>
</evidence>
<dbReference type="CDD" id="cd05195">
    <property type="entry name" value="enoyl_red"/>
    <property type="match status" value="1"/>
</dbReference>
<keyword evidence="5" id="KW-0597">Phosphoprotein</keyword>
<dbReference type="Gene3D" id="3.40.366.10">
    <property type="entry name" value="Malonyl-Coenzyme A Acyl Carrier Protein, domain 2"/>
    <property type="match status" value="1"/>
</dbReference>
<comment type="function">
    <text evidence="23">Fatty acid synthetase is a multifunctional enzyme that catalyzes the de novo biosynthesis of long-chain saturated fatty acids starting from acetyl-CoA and malonyl-CoA in the presence of NADPH. This multifunctional protein contains 7 catalytic activities and a site for the binding of the prosthetic group 4'-phosphopantetheine of the acyl carrier protein ([ACP]) domain.</text>
</comment>
<evidence type="ECO:0000256" key="51">
    <source>
        <dbReference type="ARBA" id="ARBA00049449"/>
    </source>
</evidence>
<keyword evidence="12" id="KW-0511">Multifunctional enzyme</keyword>
<keyword evidence="4" id="KW-0596">Phosphopantetheine</keyword>
<evidence type="ECO:0000256" key="41">
    <source>
        <dbReference type="ARBA" id="ARBA00048650"/>
    </source>
</evidence>
<sequence>MADDAKLLDYLKRATADLRRTRGRLRELEEARREPIAVVAMACRYPGGADTPEGLWSLVRGGGDAVAPFPDDRGWRDVRGYADSGGFLKGADAFDAAFFGISPREAAAMDPQQRLLLEAAWEAVERAGVDPTALRGTRTGVFAGVSHLDYRECAAGAEDEAEGYLLTGTVGSVVAGRAAYALGLEGPTMTVDTACSSSLVALHLAVRALRGGECDRALAGGVTVMNGPSLFEEFSRQGALSPDGRCRAFAASADGTGFAEGVGLLMLERLSDAVRGGRRVLAVVRGSAVNSDGASNGLTAPSGPAQERVIADALGDAGLGPGDVDVVEAHGTGTRLGDPIEAHALMAAYGKGREPGRALRIGSVKSNIGHTQAAAGAAGVIKTVMALRHEVLPGSLHIDAPTPHAEWDGTVRPVAENEPWARAPGRPRRAGVSSFGVSGTNAHVVLEEAPDPDESGAGAGAEAGSSGGSADPLPFAPRPGRPLPWVLSARTPDALAAQAHRLDSHLAGPAAAEGPAALGRALARSRTAFEYRAAVVAGDADAARTGLQALAEGRTAPGAAPDGVRIVPGGRAGAPGRTVFVFPGQGQQWEGMAHDLLRESPAFAHRMGECVEALRPHVDFEPLAVLRGDPGAPALDRDDVVQPVLWCMMVSLAALWESCGVRPDVIIGHSQGEIAAACAAGALSLEDAARIIAVRGRALLALAGRGAAASVGLPVGRIEEWIADDGAELAPAAINGPESVVVSGDEGDLERLEAWCAAQGVHSRRLAVFFAAHGPAVEDVREDVLAGLAGVRPRTARVPLVSSVTAGPVDGAELDAEYWFRNLRRPVLFAPAVGRAAEDGAGLFIEVSAHPVARVGLAQTLGEAGAAVGTLARGEGGPDRFLASLAEAHRHGARPDWDRLFPEARGPHPDLPTYPFQRRSYRLRPARPRGDLAAAGLEDGGHAMLGAAVDSPGGERAVLTGRLGLADQPWLAEHGTGGRPLLAGTGLLDLALHAAAAAGAPTVESLELLAPLWIPATGDVRLHAEAGPGPEPGAWRLRIHSREGEGDWRLHAEGVAVGEEAADGPAGGGGPRDDEAQDHASAAEAGRVPPGGRAPDRGGADRVPGSAHEAPPGSAGPGSPAHSWAGHPPFPAQWPPPGAEEVPLDSSYARMAEIGYHYGPAFRGLRRAWVRGEGVGADVYGEVRLPDSLEADGYGLHPALLDTCLHAMIAVLPEVRGAGAASAARVRMAFSWEGVRLHAAGARALRVRITETAPGVHRVTAVDPAGAPVLTADALTMRDAAGTSAAEAAGAAAYRLEWRPLPETEGAAPAAPAGLAVLGGLPAPVGGTAHPDLAALAAHVDSGAPAPSVVAAPVPAPDPGIPRPRGGARPGPGSEARGAVRRTLRLLQAWLADERFSSSRLALVTRGAVATRPGEPVPDLAGAAVWGLLRAAQTEHPGRFLAVDADPAAPGAADPAHALAAGEPQAAVRDGRVLVPRLAPPRQRPPADPADRTWRLVPDGSGRIDGLERRPHPGADGPLAPDQVRIDVRAAGLNFRDLLLALGYFPGGEPIGFEAAGTVTAVGADVRDLAPGDRVMGLVVGAVGPVGTAHRDTLARVPDGWSLAQAATSPGVFLTAYHALVGTAAVRPGERVLVHAATGGVGMAAVQIAHHLGAEVYATAAAHKRHLLRAVGLPEERIADTRTPGFAERFLAATGGQGVDTVLNCLTGEMLEASLRLLPRGGRFVELGRTDLRDPAEVAERHPGVRYHCLELPKVAPERVGGMLTDLLSLFERGRLRPLPAACLPVGEIGAGLRRLQMGLNTGKLGLTVPRPLDPAGTVLITGGTGALGGLVAEHLVREHGVRNLLLLSRGGPGAAGAERLVEHLRSLGAEAVVRACDVADRAGLERAVAAVPPDRPLTGVFHAAAVVDDATVEAETPERSGRVLAAKAEAAWALHELTLEDDLAAFVLFSSAAGVLGSAGQGSYAAANAFLDGLAAHRAALGLPALSLAWGLWDVESGPAGRLGRADQARMARAGLVPMPADAGTGLLDTGLAGERTHLVPMLFDPSGPREHARRAGAVSPVLGDLVAPARPRRRALRAAAPERTRSRPDAASLAALPEAERCAALLETVRGHAAEVLGHADAAAVPADAEFLESGFDSLTAVELRNRLATDLGRRLPAGLAFAHPTPERLAAHLAELLAADAPPAPVPPAAGGENPSREGHGLVDLMLRACRTGRAAEGIRMLEAAAALRPVFESALDAGDVPPPKRLASGPGSAPVLVCVPSLLMNSGPHEYARFAAAVEGRAEALCLTHPGFAAGERLPAAVDALVEMHARDLRERVDGRRFALVGRSSGAWAAHALAAQLESAGVRPAGLVLLDPPMPDDGRLHEVAAQVLLEREEEVRLADDARATASGGHLALFRGWAPEPVAAPALVLRPEDGAPGDGGRVHRFTWEPPHEAVVTGGDHLTMLEGRAADTAEAVLRWLTTAEDGGTAPRHRCEPVR</sequence>
<dbReference type="Gene3D" id="3.40.47.10">
    <property type="match status" value="1"/>
</dbReference>
<keyword evidence="11" id="KW-0456">Lyase</keyword>
<evidence type="ECO:0000256" key="7">
    <source>
        <dbReference type="ARBA" id="ARBA00022799"/>
    </source>
</evidence>
<protein>
    <submittedName>
        <fullName evidence="59">SDR family NAD(P)-dependent oxidoreductase</fullName>
    </submittedName>
</protein>
<evidence type="ECO:0000256" key="12">
    <source>
        <dbReference type="ARBA" id="ARBA00023268"/>
    </source>
</evidence>
<feature type="region of interest" description="N-terminal hotdog fold" evidence="54">
    <location>
        <begin position="942"/>
        <end position="1063"/>
    </location>
</feature>
<dbReference type="RefSeq" id="WP_270678692.1">
    <property type="nucleotide sequence ID" value="NZ_JAQFWP010000029.1"/>
</dbReference>
<evidence type="ECO:0000259" key="57">
    <source>
        <dbReference type="PROSITE" id="PS52004"/>
    </source>
</evidence>
<evidence type="ECO:0000256" key="37">
    <source>
        <dbReference type="ARBA" id="ARBA00048289"/>
    </source>
</evidence>
<comment type="catalytic activity">
    <reaction evidence="31">
        <text>(2E)-hexadecenoyl-[ACP] + NADPH + H(+) = hexadecanoyl-[ACP] + NADP(+)</text>
        <dbReference type="Rhea" id="RHEA:41912"/>
        <dbReference type="Rhea" id="RHEA-COMP:9651"/>
        <dbReference type="Rhea" id="RHEA-COMP:9652"/>
        <dbReference type="ChEBI" id="CHEBI:15378"/>
        <dbReference type="ChEBI" id="CHEBI:57783"/>
        <dbReference type="ChEBI" id="CHEBI:58349"/>
        <dbReference type="ChEBI" id="CHEBI:78481"/>
        <dbReference type="ChEBI" id="CHEBI:78483"/>
    </reaction>
    <physiologicalReaction direction="left-to-right" evidence="31">
        <dbReference type="Rhea" id="RHEA:41913"/>
    </physiologicalReaction>
</comment>
<accession>A0ABT4TNU7</accession>
<comment type="catalytic activity">
    <reaction evidence="18">
        <text>a (3R)-hydroxyacyl-[ACP] = a (2E)-enoyl-[ACP] + H2O</text>
        <dbReference type="Rhea" id="RHEA:13097"/>
        <dbReference type="Rhea" id="RHEA-COMP:9925"/>
        <dbReference type="Rhea" id="RHEA-COMP:9945"/>
        <dbReference type="ChEBI" id="CHEBI:15377"/>
        <dbReference type="ChEBI" id="CHEBI:78784"/>
        <dbReference type="ChEBI" id="CHEBI:78827"/>
        <dbReference type="EC" id="4.2.1.59"/>
    </reaction>
    <physiologicalReaction direction="left-to-right" evidence="18">
        <dbReference type="Rhea" id="RHEA:13098"/>
    </physiologicalReaction>
</comment>
<keyword evidence="60" id="KW-1185">Reference proteome</keyword>
<comment type="catalytic activity">
    <reaction evidence="53">
        <text>octanoyl-[ACP] + malonyl-[ACP] + H(+) = 3-oxodecanoyl-[ACP] + holo-[ACP] + CO2</text>
        <dbReference type="Rhea" id="RHEA:41852"/>
        <dbReference type="Rhea" id="RHEA-COMP:9623"/>
        <dbReference type="Rhea" id="RHEA-COMP:9636"/>
        <dbReference type="Rhea" id="RHEA-COMP:9637"/>
        <dbReference type="Rhea" id="RHEA-COMP:9685"/>
        <dbReference type="ChEBI" id="CHEBI:15378"/>
        <dbReference type="ChEBI" id="CHEBI:16526"/>
        <dbReference type="ChEBI" id="CHEBI:64479"/>
        <dbReference type="ChEBI" id="CHEBI:78449"/>
        <dbReference type="ChEBI" id="CHEBI:78463"/>
        <dbReference type="ChEBI" id="CHEBI:78464"/>
    </reaction>
    <physiologicalReaction direction="left-to-right" evidence="53">
        <dbReference type="Rhea" id="RHEA:41853"/>
    </physiologicalReaction>
</comment>
<evidence type="ECO:0000256" key="28">
    <source>
        <dbReference type="ARBA" id="ARBA00047451"/>
    </source>
</evidence>
<feature type="domain" description="Carrier" evidence="56">
    <location>
        <begin position="2105"/>
        <end position="2180"/>
    </location>
</feature>
<evidence type="ECO:0000256" key="3">
    <source>
        <dbReference type="ARBA" id="ARBA00005189"/>
    </source>
</evidence>
<dbReference type="Pfam" id="PF00550">
    <property type="entry name" value="PP-binding"/>
    <property type="match status" value="1"/>
</dbReference>
<keyword evidence="6" id="KW-0808">Transferase</keyword>
<feature type="domain" description="Ketosynthase family 3 (KS3)" evidence="57">
    <location>
        <begin position="33"/>
        <end position="448"/>
    </location>
</feature>
<evidence type="ECO:0000256" key="5">
    <source>
        <dbReference type="ARBA" id="ARBA00022553"/>
    </source>
</evidence>
<dbReference type="SMART" id="SM00825">
    <property type="entry name" value="PKS_KS"/>
    <property type="match status" value="1"/>
</dbReference>
<dbReference type="InterPro" id="IPR013968">
    <property type="entry name" value="PKS_KR"/>
</dbReference>
<comment type="catalytic activity">
    <reaction evidence="19">
        <text>(3R)-hydroxytetradecanoyl-[ACP] = (2E)-tetradecenoyl-[ACP] + H2O</text>
        <dbReference type="Rhea" id="RHEA:41892"/>
        <dbReference type="Rhea" id="RHEA-COMP:9646"/>
        <dbReference type="Rhea" id="RHEA-COMP:9647"/>
        <dbReference type="ChEBI" id="CHEBI:15377"/>
        <dbReference type="ChEBI" id="CHEBI:78474"/>
        <dbReference type="ChEBI" id="CHEBI:78475"/>
    </reaction>
    <physiologicalReaction direction="left-to-right" evidence="19">
        <dbReference type="Rhea" id="RHEA:41893"/>
    </physiologicalReaction>
</comment>
<evidence type="ECO:0000256" key="48">
    <source>
        <dbReference type="ARBA" id="ARBA00049263"/>
    </source>
</evidence>
<comment type="catalytic activity">
    <reaction evidence="20">
        <text>(3R)-hydroxyoctadecanoyl-[ACP] = (2E)-octadecenoyl-[ACP] + H2O</text>
        <dbReference type="Rhea" id="RHEA:41924"/>
        <dbReference type="Rhea" id="RHEA-COMP:9654"/>
        <dbReference type="Rhea" id="RHEA-COMP:9655"/>
        <dbReference type="ChEBI" id="CHEBI:15377"/>
        <dbReference type="ChEBI" id="CHEBI:78488"/>
        <dbReference type="ChEBI" id="CHEBI:78489"/>
    </reaction>
    <physiologicalReaction direction="left-to-right" evidence="20">
        <dbReference type="Rhea" id="RHEA:41925"/>
    </physiologicalReaction>
</comment>
<dbReference type="Gene3D" id="3.40.50.11460">
    <property type="match status" value="1"/>
</dbReference>
<dbReference type="SMART" id="SM00827">
    <property type="entry name" value="PKS_AT"/>
    <property type="match status" value="1"/>
</dbReference>
<dbReference type="Proteomes" id="UP001165685">
    <property type="component" value="Unassembled WGS sequence"/>
</dbReference>
<proteinExistence type="predicted"/>
<dbReference type="Gene3D" id="1.10.1200.10">
    <property type="entry name" value="ACP-like"/>
    <property type="match status" value="1"/>
</dbReference>
<comment type="catalytic activity">
    <reaction evidence="36">
        <text>(2E)-dodecenoyl-[ACP] + NADPH + H(+) = dodecanoyl-[ACP] + NADP(+)</text>
        <dbReference type="Rhea" id="RHEA:41880"/>
        <dbReference type="Rhea" id="RHEA-COMP:9643"/>
        <dbReference type="Rhea" id="RHEA-COMP:9644"/>
        <dbReference type="ChEBI" id="CHEBI:15378"/>
        <dbReference type="ChEBI" id="CHEBI:57783"/>
        <dbReference type="ChEBI" id="CHEBI:58349"/>
        <dbReference type="ChEBI" id="CHEBI:65264"/>
        <dbReference type="ChEBI" id="CHEBI:78472"/>
    </reaction>
    <physiologicalReaction direction="left-to-right" evidence="36">
        <dbReference type="Rhea" id="RHEA:41881"/>
    </physiologicalReaction>
</comment>
<dbReference type="SMART" id="SM00824">
    <property type="entry name" value="PKS_TE"/>
    <property type="match status" value="1"/>
</dbReference>
<dbReference type="InterPro" id="IPR049551">
    <property type="entry name" value="PKS_DH_C"/>
</dbReference>
<comment type="catalytic activity">
    <reaction evidence="42">
        <text>holo-[ACP] + acetyl-CoA = acetyl-[ACP] + CoA</text>
        <dbReference type="Rhea" id="RHEA:41788"/>
        <dbReference type="Rhea" id="RHEA-COMP:9621"/>
        <dbReference type="Rhea" id="RHEA-COMP:9685"/>
        <dbReference type="ChEBI" id="CHEBI:57287"/>
        <dbReference type="ChEBI" id="CHEBI:57288"/>
        <dbReference type="ChEBI" id="CHEBI:64479"/>
        <dbReference type="ChEBI" id="CHEBI:78446"/>
        <dbReference type="EC" id="2.3.1.38"/>
    </reaction>
    <physiologicalReaction direction="left-to-right" evidence="42">
        <dbReference type="Rhea" id="RHEA:41789"/>
    </physiologicalReaction>
</comment>
<dbReference type="PROSITE" id="PS52019">
    <property type="entry name" value="PKS_MFAS_DH"/>
    <property type="match status" value="1"/>
</dbReference>
<dbReference type="PROSITE" id="PS50075">
    <property type="entry name" value="CARRIER"/>
    <property type="match status" value="1"/>
</dbReference>
<dbReference type="Pfam" id="PF21089">
    <property type="entry name" value="PKS_DH_N"/>
    <property type="match status" value="1"/>
</dbReference>
<organism evidence="59 60">
    <name type="scientific">Nocardiopsis suaedae</name>
    <dbReference type="NCBI Taxonomy" id="3018444"/>
    <lineage>
        <taxon>Bacteria</taxon>
        <taxon>Bacillati</taxon>
        <taxon>Actinomycetota</taxon>
        <taxon>Actinomycetes</taxon>
        <taxon>Streptosporangiales</taxon>
        <taxon>Nocardiopsidaceae</taxon>
        <taxon>Nocardiopsis</taxon>
    </lineage>
</organism>
<evidence type="ECO:0000256" key="35">
    <source>
        <dbReference type="ARBA" id="ARBA00048051"/>
    </source>
</evidence>
<evidence type="ECO:0000256" key="20">
    <source>
        <dbReference type="ARBA" id="ARBA00023399"/>
    </source>
</evidence>
<dbReference type="InterPro" id="IPR013154">
    <property type="entry name" value="ADH-like_N"/>
</dbReference>
<feature type="region of interest" description="Disordered" evidence="55">
    <location>
        <begin position="449"/>
        <end position="481"/>
    </location>
</feature>
<dbReference type="SUPFAM" id="SSF51735">
    <property type="entry name" value="NAD(P)-binding Rossmann-fold domains"/>
    <property type="match status" value="3"/>
</dbReference>
<feature type="compositionally biased region" description="Low complexity" evidence="55">
    <location>
        <begin position="1101"/>
        <end position="1126"/>
    </location>
</feature>
<dbReference type="Pfam" id="PF00109">
    <property type="entry name" value="ketoacyl-synt"/>
    <property type="match status" value="1"/>
</dbReference>
<dbReference type="InterPro" id="IPR018201">
    <property type="entry name" value="Ketoacyl_synth_AS"/>
</dbReference>
<feature type="compositionally biased region" description="Gly residues" evidence="55">
    <location>
        <begin position="457"/>
        <end position="467"/>
    </location>
</feature>
<evidence type="ECO:0000256" key="45">
    <source>
        <dbReference type="ARBA" id="ARBA00049019"/>
    </source>
</evidence>
<dbReference type="InterPro" id="IPR009081">
    <property type="entry name" value="PP-bd_ACP"/>
</dbReference>
<feature type="region of interest" description="Disordered" evidence="55">
    <location>
        <begin position="1478"/>
        <end position="1521"/>
    </location>
</feature>
<dbReference type="InterPro" id="IPR001031">
    <property type="entry name" value="Thioesterase"/>
</dbReference>
<dbReference type="EMBL" id="JAQFWP010000029">
    <property type="protein sequence ID" value="MDA2806046.1"/>
    <property type="molecule type" value="Genomic_DNA"/>
</dbReference>
<evidence type="ECO:0000256" key="21">
    <source>
        <dbReference type="ARBA" id="ARBA00023401"/>
    </source>
</evidence>
<dbReference type="InterPro" id="IPR049552">
    <property type="entry name" value="PKS_DH_N"/>
</dbReference>
<dbReference type="InterPro" id="IPR032821">
    <property type="entry name" value="PKS_assoc"/>
</dbReference>
<evidence type="ECO:0000256" key="52">
    <source>
        <dbReference type="ARBA" id="ARBA00049521"/>
    </source>
</evidence>
<dbReference type="SMART" id="SM00822">
    <property type="entry name" value="PKS_KR"/>
    <property type="match status" value="1"/>
</dbReference>
<comment type="pathway">
    <text evidence="3">Lipid metabolism.</text>
</comment>
<comment type="catalytic activity">
    <reaction evidence="50">
        <text>3-oxooctanoyl-[ACP] + NADPH + H(+) = (3R)-hydroxyoctanoyl-[ACP] + NADP(+)</text>
        <dbReference type="Rhea" id="RHEA:41840"/>
        <dbReference type="Rhea" id="RHEA-COMP:9633"/>
        <dbReference type="Rhea" id="RHEA-COMP:9634"/>
        <dbReference type="ChEBI" id="CHEBI:15378"/>
        <dbReference type="ChEBI" id="CHEBI:57783"/>
        <dbReference type="ChEBI" id="CHEBI:58349"/>
        <dbReference type="ChEBI" id="CHEBI:78460"/>
        <dbReference type="ChEBI" id="CHEBI:78461"/>
    </reaction>
    <physiologicalReaction direction="left-to-right" evidence="50">
        <dbReference type="Rhea" id="RHEA:41841"/>
    </physiologicalReaction>
</comment>
<comment type="catalytic activity">
    <reaction evidence="52">
        <text>(2E)-decenoyl-[ACP] + NADPH + H(+) = decanoyl-[ACP] + NADP(+)</text>
        <dbReference type="Rhea" id="RHEA:41864"/>
        <dbReference type="Rhea" id="RHEA-COMP:9639"/>
        <dbReference type="Rhea" id="RHEA-COMP:9640"/>
        <dbReference type="ChEBI" id="CHEBI:15378"/>
        <dbReference type="ChEBI" id="CHEBI:57783"/>
        <dbReference type="ChEBI" id="CHEBI:58349"/>
        <dbReference type="ChEBI" id="CHEBI:78467"/>
        <dbReference type="ChEBI" id="CHEBI:78468"/>
    </reaction>
    <physiologicalReaction direction="left-to-right" evidence="52">
        <dbReference type="Rhea" id="RHEA:41865"/>
    </physiologicalReaction>
</comment>
<evidence type="ECO:0000256" key="22">
    <source>
        <dbReference type="ARBA" id="ARBA00023402"/>
    </source>
</evidence>
<dbReference type="SUPFAM" id="SSF52151">
    <property type="entry name" value="FabD/lysophospholipase-like"/>
    <property type="match status" value="1"/>
</dbReference>
<feature type="active site" description="Proton donor; for dehydratase activity" evidence="54">
    <location>
        <position position="1202"/>
    </location>
</feature>
<keyword evidence="13" id="KW-0012">Acyltransferase</keyword>
<evidence type="ECO:0000256" key="17">
    <source>
        <dbReference type="ARBA" id="ARBA00023388"/>
    </source>
</evidence>
<dbReference type="SMART" id="SM00823">
    <property type="entry name" value="PKS_PP"/>
    <property type="match status" value="1"/>
</dbReference>
<dbReference type="PANTHER" id="PTHR43775">
    <property type="entry name" value="FATTY ACID SYNTHASE"/>
    <property type="match status" value="1"/>
</dbReference>
<dbReference type="Pfam" id="PF08990">
    <property type="entry name" value="Docking"/>
    <property type="match status" value="1"/>
</dbReference>
<feature type="region of interest" description="C-terminal hotdog fold" evidence="54">
    <location>
        <begin position="1139"/>
        <end position="1286"/>
    </location>
</feature>
<evidence type="ECO:0000259" key="58">
    <source>
        <dbReference type="PROSITE" id="PS52019"/>
    </source>
</evidence>
<comment type="catalytic activity">
    <reaction evidence="26">
        <text>a (3R)-hydroxyacyl-[ACP] + NADP(+) = a 3-oxoacyl-[ACP] + NADPH + H(+)</text>
        <dbReference type="Rhea" id="RHEA:17397"/>
        <dbReference type="Rhea" id="RHEA-COMP:9916"/>
        <dbReference type="Rhea" id="RHEA-COMP:9945"/>
        <dbReference type="ChEBI" id="CHEBI:15378"/>
        <dbReference type="ChEBI" id="CHEBI:57783"/>
        <dbReference type="ChEBI" id="CHEBI:58349"/>
        <dbReference type="ChEBI" id="CHEBI:78776"/>
        <dbReference type="ChEBI" id="CHEBI:78827"/>
        <dbReference type="EC" id="1.1.1.100"/>
    </reaction>
    <physiologicalReaction direction="right-to-left" evidence="26">
        <dbReference type="Rhea" id="RHEA:17399"/>
    </physiologicalReaction>
</comment>
<evidence type="ECO:0000256" key="15">
    <source>
        <dbReference type="ARBA" id="ARBA00023351"/>
    </source>
</evidence>
<dbReference type="Pfam" id="PF02801">
    <property type="entry name" value="Ketoacyl-synt_C"/>
    <property type="match status" value="1"/>
</dbReference>
<dbReference type="InterPro" id="IPR042104">
    <property type="entry name" value="PKS_dehydratase_sf"/>
</dbReference>
<feature type="region of interest" description="Disordered" evidence="55">
    <location>
        <begin position="1060"/>
        <end position="1138"/>
    </location>
</feature>
<evidence type="ECO:0000256" key="33">
    <source>
        <dbReference type="ARBA" id="ARBA00047953"/>
    </source>
</evidence>
<comment type="catalytic activity">
    <reaction evidence="45">
        <text>(2E)-octadecenoyl-[ACP] + NADPH + H(+) = octadecanoyl-[ACP] + NADP(+)</text>
        <dbReference type="Rhea" id="RHEA:41928"/>
        <dbReference type="Rhea" id="RHEA-COMP:9655"/>
        <dbReference type="Rhea" id="RHEA-COMP:9656"/>
        <dbReference type="ChEBI" id="CHEBI:15378"/>
        <dbReference type="ChEBI" id="CHEBI:57783"/>
        <dbReference type="ChEBI" id="CHEBI:58349"/>
        <dbReference type="ChEBI" id="CHEBI:78489"/>
        <dbReference type="ChEBI" id="CHEBI:78495"/>
    </reaction>
    <physiologicalReaction direction="left-to-right" evidence="45">
        <dbReference type="Rhea" id="RHEA:41929"/>
    </physiologicalReaction>
</comment>
<evidence type="ECO:0000256" key="31">
    <source>
        <dbReference type="ARBA" id="ARBA00047810"/>
    </source>
</evidence>
<comment type="catalytic activity">
    <reaction evidence="49">
        <text>3-oxohexadecanoyl-[ACP] + NADPH + H(+) = (3R)-hydroxyhexadecanoyl-[ACP] + NADP(+)</text>
        <dbReference type="Rhea" id="RHEA:41904"/>
        <dbReference type="Rhea" id="RHEA-COMP:9649"/>
        <dbReference type="Rhea" id="RHEA-COMP:9650"/>
        <dbReference type="ChEBI" id="CHEBI:15378"/>
        <dbReference type="ChEBI" id="CHEBI:57783"/>
        <dbReference type="ChEBI" id="CHEBI:58349"/>
        <dbReference type="ChEBI" id="CHEBI:78478"/>
        <dbReference type="ChEBI" id="CHEBI:78480"/>
    </reaction>
    <physiologicalReaction direction="left-to-right" evidence="49">
        <dbReference type="Rhea" id="RHEA:41905"/>
    </physiologicalReaction>
</comment>
<dbReference type="InterPro" id="IPR057326">
    <property type="entry name" value="KR_dom"/>
</dbReference>
<feature type="compositionally biased region" description="Pro residues" evidence="55">
    <location>
        <begin position="1128"/>
        <end position="1138"/>
    </location>
</feature>
<evidence type="ECO:0000259" key="56">
    <source>
        <dbReference type="PROSITE" id="PS50075"/>
    </source>
</evidence>
<comment type="catalytic activity">
    <reaction evidence="22">
        <text>(3R)-hydroxybutanoyl-[ACP] = (2E)-butenoyl-[ACP] + H2O</text>
        <dbReference type="Rhea" id="RHEA:41808"/>
        <dbReference type="Rhea" id="RHEA-COMP:9626"/>
        <dbReference type="Rhea" id="RHEA-COMP:9627"/>
        <dbReference type="ChEBI" id="CHEBI:15377"/>
        <dbReference type="ChEBI" id="CHEBI:78451"/>
        <dbReference type="ChEBI" id="CHEBI:78453"/>
    </reaction>
    <physiologicalReaction direction="left-to-right" evidence="22">
        <dbReference type="Rhea" id="RHEA:41809"/>
    </physiologicalReaction>
</comment>
<dbReference type="InterPro" id="IPR020807">
    <property type="entry name" value="PKS_DH"/>
</dbReference>
<evidence type="ECO:0000256" key="53">
    <source>
        <dbReference type="ARBA" id="ARBA00049533"/>
    </source>
</evidence>
<dbReference type="SMART" id="SM00829">
    <property type="entry name" value="PKS_ER"/>
    <property type="match status" value="1"/>
</dbReference>
<dbReference type="SUPFAM" id="SSF50129">
    <property type="entry name" value="GroES-like"/>
    <property type="match status" value="1"/>
</dbReference>
<comment type="catalytic activity">
    <reaction evidence="40">
        <text>3-oxohexanoyl-[ACP] + NADPH + H(+) = (3R)-hydroxyhexanoyl-[ACP] + NADP(+)</text>
        <dbReference type="Rhea" id="RHEA:41824"/>
        <dbReference type="Rhea" id="RHEA-COMP:9629"/>
        <dbReference type="Rhea" id="RHEA-COMP:9630"/>
        <dbReference type="ChEBI" id="CHEBI:15378"/>
        <dbReference type="ChEBI" id="CHEBI:57783"/>
        <dbReference type="ChEBI" id="CHEBI:58349"/>
        <dbReference type="ChEBI" id="CHEBI:78456"/>
        <dbReference type="ChEBI" id="CHEBI:78457"/>
    </reaction>
    <physiologicalReaction direction="left-to-right" evidence="40">
        <dbReference type="Rhea" id="RHEA:41825"/>
    </physiologicalReaction>
</comment>
<comment type="caution">
    <text evidence="59">The sequence shown here is derived from an EMBL/GenBank/DDBJ whole genome shotgun (WGS) entry which is preliminary data.</text>
</comment>
<name>A0ABT4TNU7_9ACTN</name>
<dbReference type="InterPro" id="IPR036291">
    <property type="entry name" value="NAD(P)-bd_dom_sf"/>
</dbReference>
<dbReference type="InterPro" id="IPR001227">
    <property type="entry name" value="Ac_transferase_dom_sf"/>
</dbReference>
<dbReference type="InterPro" id="IPR013149">
    <property type="entry name" value="ADH-like_C"/>
</dbReference>
<dbReference type="InterPro" id="IPR020843">
    <property type="entry name" value="ER"/>
</dbReference>
<comment type="catalytic activity">
    <reaction evidence="27">
        <text>3-oxodecanoyl-[ACP] + NADPH + H(+) = (3R)-hydroxydecanoyl-[ACP] + NADP(+)</text>
        <dbReference type="Rhea" id="RHEA:41856"/>
        <dbReference type="Rhea" id="RHEA-COMP:9637"/>
        <dbReference type="Rhea" id="RHEA-COMP:9638"/>
        <dbReference type="ChEBI" id="CHEBI:15378"/>
        <dbReference type="ChEBI" id="CHEBI:57783"/>
        <dbReference type="ChEBI" id="CHEBI:58349"/>
        <dbReference type="ChEBI" id="CHEBI:78464"/>
        <dbReference type="ChEBI" id="CHEBI:78466"/>
    </reaction>
    <physiologicalReaction direction="left-to-right" evidence="27">
        <dbReference type="Rhea" id="RHEA:41857"/>
    </physiologicalReaction>
</comment>
<dbReference type="PANTHER" id="PTHR43775:SF51">
    <property type="entry name" value="INACTIVE PHENOLPHTHIOCEROL SYNTHESIS POLYKETIDE SYNTHASE TYPE I PKS1-RELATED"/>
    <property type="match status" value="1"/>
</dbReference>
<evidence type="ECO:0000256" key="18">
    <source>
        <dbReference type="ARBA" id="ARBA00023394"/>
    </source>
</evidence>
<dbReference type="SMART" id="SM00826">
    <property type="entry name" value="PKS_DH"/>
    <property type="match status" value="1"/>
</dbReference>
<dbReference type="SUPFAM" id="SSF47336">
    <property type="entry name" value="ACP-like"/>
    <property type="match status" value="1"/>
</dbReference>
<evidence type="ECO:0000256" key="47">
    <source>
        <dbReference type="ARBA" id="ARBA00049171"/>
    </source>
</evidence>
<evidence type="ECO:0000256" key="55">
    <source>
        <dbReference type="SAM" id="MobiDB-lite"/>
    </source>
</evidence>
<dbReference type="InterPro" id="IPR006162">
    <property type="entry name" value="Ppantetheine_attach_site"/>
</dbReference>
<comment type="catalytic activity">
    <reaction evidence="41">
        <text>a 2,3-saturated acyl-[ACP] + NADP(+) = a (2E)-enoyl-[ACP] + NADPH + H(+)</text>
        <dbReference type="Rhea" id="RHEA:22564"/>
        <dbReference type="Rhea" id="RHEA-COMP:9925"/>
        <dbReference type="Rhea" id="RHEA-COMP:9926"/>
        <dbReference type="ChEBI" id="CHEBI:15378"/>
        <dbReference type="ChEBI" id="CHEBI:57783"/>
        <dbReference type="ChEBI" id="CHEBI:58349"/>
        <dbReference type="ChEBI" id="CHEBI:78784"/>
        <dbReference type="ChEBI" id="CHEBI:78785"/>
        <dbReference type="EC" id="1.3.1.39"/>
    </reaction>
    <physiologicalReaction direction="right-to-left" evidence="41">
        <dbReference type="Rhea" id="RHEA:22566"/>
    </physiologicalReaction>
</comment>
<dbReference type="InterPro" id="IPR029058">
    <property type="entry name" value="AB_hydrolase_fold"/>
</dbReference>
<dbReference type="InterPro" id="IPR015083">
    <property type="entry name" value="NorB/c/GfsB-D-like_docking"/>
</dbReference>
<comment type="catalytic activity">
    <reaction evidence="34">
        <text>acetyl-[ACP] + malonyl-[ACP] + H(+) = 3-oxobutanoyl-[ACP] + holo-[ACP] + CO2</text>
        <dbReference type="Rhea" id="RHEA:41800"/>
        <dbReference type="Rhea" id="RHEA-COMP:9621"/>
        <dbReference type="Rhea" id="RHEA-COMP:9623"/>
        <dbReference type="Rhea" id="RHEA-COMP:9625"/>
        <dbReference type="Rhea" id="RHEA-COMP:9685"/>
        <dbReference type="ChEBI" id="CHEBI:15378"/>
        <dbReference type="ChEBI" id="CHEBI:16526"/>
        <dbReference type="ChEBI" id="CHEBI:64479"/>
        <dbReference type="ChEBI" id="CHEBI:78446"/>
        <dbReference type="ChEBI" id="CHEBI:78449"/>
        <dbReference type="ChEBI" id="CHEBI:78450"/>
    </reaction>
    <physiologicalReaction direction="left-to-right" evidence="34">
        <dbReference type="Rhea" id="RHEA:41801"/>
    </physiologicalReaction>
</comment>
<feature type="compositionally biased region" description="Low complexity" evidence="55">
    <location>
        <begin position="1363"/>
        <end position="1377"/>
    </location>
</feature>
<dbReference type="InterPro" id="IPR020802">
    <property type="entry name" value="TesA-like"/>
</dbReference>
<dbReference type="InterPro" id="IPR016035">
    <property type="entry name" value="Acyl_Trfase/lysoPLipase"/>
</dbReference>
<evidence type="ECO:0000256" key="11">
    <source>
        <dbReference type="ARBA" id="ARBA00023239"/>
    </source>
</evidence>
<keyword evidence="8" id="KW-0521">NADP</keyword>
<keyword evidence="7" id="KW-0702">S-nitrosylation</keyword>
<evidence type="ECO:0000256" key="46">
    <source>
        <dbReference type="ARBA" id="ARBA00049109"/>
    </source>
</evidence>
<comment type="catalytic activity">
    <reaction evidence="30">
        <text>dodecanoyl-[ACP] + malonyl-[ACP] + H(+) = 3-oxotetradecanoyl-[ACP] + holo-[ACP] + CO2</text>
        <dbReference type="Rhea" id="RHEA:41884"/>
        <dbReference type="Rhea" id="RHEA-COMP:9623"/>
        <dbReference type="Rhea" id="RHEA-COMP:9644"/>
        <dbReference type="Rhea" id="RHEA-COMP:9645"/>
        <dbReference type="Rhea" id="RHEA-COMP:9685"/>
        <dbReference type="ChEBI" id="CHEBI:15378"/>
        <dbReference type="ChEBI" id="CHEBI:16526"/>
        <dbReference type="ChEBI" id="CHEBI:64479"/>
        <dbReference type="ChEBI" id="CHEBI:65264"/>
        <dbReference type="ChEBI" id="CHEBI:78449"/>
        <dbReference type="ChEBI" id="CHEBI:78473"/>
    </reaction>
    <physiologicalReaction direction="left-to-right" evidence="30">
        <dbReference type="Rhea" id="RHEA:41885"/>
    </physiologicalReaction>
</comment>
<comment type="catalytic activity">
    <reaction evidence="24">
        <text>3-oxooctadecanoyl-[ACP] + NADPH + H(+) = (3R)-hydroxyoctadecanoyl-[ACP] + NADP(+)</text>
        <dbReference type="Rhea" id="RHEA:41920"/>
        <dbReference type="Rhea" id="RHEA-COMP:9653"/>
        <dbReference type="Rhea" id="RHEA-COMP:9654"/>
        <dbReference type="ChEBI" id="CHEBI:15378"/>
        <dbReference type="ChEBI" id="CHEBI:57783"/>
        <dbReference type="ChEBI" id="CHEBI:58349"/>
        <dbReference type="ChEBI" id="CHEBI:78487"/>
        <dbReference type="ChEBI" id="CHEBI:78488"/>
    </reaction>
    <physiologicalReaction direction="left-to-right" evidence="24">
        <dbReference type="Rhea" id="RHEA:41921"/>
    </physiologicalReaction>
</comment>
<dbReference type="Pfam" id="PF00698">
    <property type="entry name" value="Acyl_transf_1"/>
    <property type="match status" value="1"/>
</dbReference>
<evidence type="ECO:0000256" key="43">
    <source>
        <dbReference type="ARBA" id="ARBA00048704"/>
    </source>
</evidence>
<comment type="catalytic activity">
    <reaction evidence="48">
        <text>3-oxododecanoyl-[ACP] + NADPH + H(+) = (3R)-hydroxydodecanoyl-[ACP] + NADP(+)</text>
        <dbReference type="Rhea" id="RHEA:41872"/>
        <dbReference type="Rhea" id="RHEA-COMP:9641"/>
        <dbReference type="Rhea" id="RHEA-COMP:9642"/>
        <dbReference type="ChEBI" id="CHEBI:15378"/>
        <dbReference type="ChEBI" id="CHEBI:57783"/>
        <dbReference type="ChEBI" id="CHEBI:58349"/>
        <dbReference type="ChEBI" id="CHEBI:78469"/>
        <dbReference type="ChEBI" id="CHEBI:78470"/>
    </reaction>
    <physiologicalReaction direction="left-to-right" evidence="48">
        <dbReference type="Rhea" id="RHEA:41873"/>
    </physiologicalReaction>
</comment>
<dbReference type="Gene3D" id="3.40.50.1820">
    <property type="entry name" value="alpha/beta hydrolase"/>
    <property type="match status" value="1"/>
</dbReference>
<dbReference type="PROSITE" id="PS00012">
    <property type="entry name" value="PHOSPHOPANTETHEINE"/>
    <property type="match status" value="1"/>
</dbReference>
<comment type="catalytic activity">
    <reaction evidence="15">
        <text>(3R)-hydroxydodecanoyl-[ACP] = (2E)-dodecenoyl-[ACP] + H2O</text>
        <dbReference type="Rhea" id="RHEA:41876"/>
        <dbReference type="Rhea" id="RHEA-COMP:9642"/>
        <dbReference type="Rhea" id="RHEA-COMP:9643"/>
        <dbReference type="ChEBI" id="CHEBI:15377"/>
        <dbReference type="ChEBI" id="CHEBI:78470"/>
        <dbReference type="ChEBI" id="CHEBI:78472"/>
    </reaction>
    <physiologicalReaction direction="left-to-right" evidence="15">
        <dbReference type="Rhea" id="RHEA:41877"/>
    </physiologicalReaction>
</comment>
<evidence type="ECO:0000256" key="38">
    <source>
        <dbReference type="ARBA" id="ARBA00048420"/>
    </source>
</evidence>
<evidence type="ECO:0000256" key="25">
    <source>
        <dbReference type="ARBA" id="ARBA00047394"/>
    </source>
</evidence>
<dbReference type="InterPro" id="IPR020841">
    <property type="entry name" value="PKS_Beta-ketoAc_synthase_dom"/>
</dbReference>
<evidence type="ECO:0000256" key="19">
    <source>
        <dbReference type="ARBA" id="ARBA00023398"/>
    </source>
</evidence>
<evidence type="ECO:0000256" key="34">
    <source>
        <dbReference type="ARBA" id="ARBA00047961"/>
    </source>
</evidence>
<dbReference type="InterPro" id="IPR014030">
    <property type="entry name" value="Ketoacyl_synth_N"/>
</dbReference>
<evidence type="ECO:0000256" key="6">
    <source>
        <dbReference type="ARBA" id="ARBA00022679"/>
    </source>
</evidence>
<dbReference type="PROSITE" id="PS00606">
    <property type="entry name" value="KS3_1"/>
    <property type="match status" value="1"/>
</dbReference>
<evidence type="ECO:0000256" key="4">
    <source>
        <dbReference type="ARBA" id="ARBA00022450"/>
    </source>
</evidence>
<dbReference type="Pfam" id="PF08659">
    <property type="entry name" value="KR"/>
    <property type="match status" value="1"/>
</dbReference>
<dbReference type="SUPFAM" id="SSF53474">
    <property type="entry name" value="alpha/beta-Hydrolases"/>
    <property type="match status" value="1"/>
</dbReference>
<dbReference type="SMART" id="SM01294">
    <property type="entry name" value="PKS_PP_betabranch"/>
    <property type="match status" value="1"/>
</dbReference>
<feature type="compositionally biased region" description="Pro residues" evidence="55">
    <location>
        <begin position="1478"/>
        <end position="1488"/>
    </location>
</feature>
<dbReference type="Pfam" id="PF14765">
    <property type="entry name" value="PS-DH"/>
    <property type="match status" value="1"/>
</dbReference>